<sequence length="276" mass="32198">MSSFQRTFLPRVDHHKEETTLVPQNYDAYSVHPTKNGRYIISTGHPQLDRIIGGFELHTLTFWTHRVDQILASGHCVSLIQDMSRYFVAQGIVSNQSTIILTKDVTEGYHFIRNLIPATKSFSTASNQNATKNLNIAWQYEKYFETKTKMTERNEHKFCHSFDLSQIMSPQLVESNCPIIVSVPPTSKSDTLSQLIASDYFNQLFDLLKRQIQQIIDRYTEFRVIRINILQLIPKLHSNLHEIQTELYQIISSTGIKFVPRNFFNWKNFQFARICF</sequence>
<dbReference type="AlphaFoldDB" id="F0WVD6"/>
<reference evidence="9" key="2">
    <citation type="submission" date="2011-02" db="EMBL/GenBank/DDBJ databases">
        <authorList>
            <person name="MacLean D."/>
        </authorList>
    </citation>
    <scope>NUCLEOTIDE SEQUENCE</scope>
</reference>
<dbReference type="GO" id="GO:0002098">
    <property type="term" value="P:tRNA wobble uridine modification"/>
    <property type="evidence" value="ECO:0007669"/>
    <property type="project" value="InterPro"/>
</dbReference>
<dbReference type="EMBL" id="FR824339">
    <property type="protein sequence ID" value="CCA25375.1"/>
    <property type="molecule type" value="Genomic_DNA"/>
</dbReference>
<dbReference type="GO" id="GO:0008023">
    <property type="term" value="C:transcription elongation factor complex"/>
    <property type="evidence" value="ECO:0007669"/>
    <property type="project" value="TreeGrafter"/>
</dbReference>
<evidence type="ECO:0000256" key="6">
    <source>
        <dbReference type="ARBA" id="ARBA00022490"/>
    </source>
</evidence>
<organism evidence="9">
    <name type="scientific">Albugo laibachii Nc14</name>
    <dbReference type="NCBI Taxonomy" id="890382"/>
    <lineage>
        <taxon>Eukaryota</taxon>
        <taxon>Sar</taxon>
        <taxon>Stramenopiles</taxon>
        <taxon>Oomycota</taxon>
        <taxon>Peronosporomycetes</taxon>
        <taxon>Albuginales</taxon>
        <taxon>Albuginaceae</taxon>
        <taxon>Albugo</taxon>
    </lineage>
</organism>
<dbReference type="GO" id="GO:0033588">
    <property type="term" value="C:elongator holoenzyme complex"/>
    <property type="evidence" value="ECO:0007669"/>
    <property type="project" value="InterPro"/>
</dbReference>
<gene>
    <name evidence="9" type="primary">AlNc14C294G10280</name>
    <name evidence="9" type="ORF">ALNC14_115190</name>
</gene>
<evidence type="ECO:0000256" key="2">
    <source>
        <dbReference type="ARBA" id="ARBA00004496"/>
    </source>
</evidence>
<comment type="pathway">
    <text evidence="3">tRNA modification; 5-methoxycarbonylmethyl-2-thiouridine-tRNA biosynthesis.</text>
</comment>
<keyword evidence="6" id="KW-0963">Cytoplasm</keyword>
<reference evidence="9" key="1">
    <citation type="journal article" date="2011" name="PLoS Biol.">
        <title>Gene gain and loss during evolution of obligate parasitism in the white rust pathogen of Arabidopsis thaliana.</title>
        <authorList>
            <person name="Kemen E."/>
            <person name="Gardiner A."/>
            <person name="Schultz-Larsen T."/>
            <person name="Kemen A.C."/>
            <person name="Balmuth A.L."/>
            <person name="Robert-Seilaniantz A."/>
            <person name="Bailey K."/>
            <person name="Holub E."/>
            <person name="Studholme D.J."/>
            <person name="Maclean D."/>
            <person name="Jones J.D."/>
        </authorList>
    </citation>
    <scope>NUCLEOTIDE SEQUENCE</scope>
</reference>
<name>F0WVD6_9STRA</name>
<evidence type="ECO:0000256" key="5">
    <source>
        <dbReference type="ARBA" id="ARBA00020265"/>
    </source>
</evidence>
<evidence type="ECO:0000256" key="3">
    <source>
        <dbReference type="ARBA" id="ARBA00005043"/>
    </source>
</evidence>
<dbReference type="HOGENOM" id="CLU_1009788_0_0_1"/>
<proteinExistence type="inferred from homology"/>
<accession>F0WVD6</accession>
<dbReference type="PANTHER" id="PTHR12896">
    <property type="entry name" value="PAX6 NEIGHBOR PROTEIN PAXNEB"/>
    <property type="match status" value="1"/>
</dbReference>
<evidence type="ECO:0000256" key="8">
    <source>
        <dbReference type="ARBA" id="ARBA00023242"/>
    </source>
</evidence>
<evidence type="ECO:0000256" key="1">
    <source>
        <dbReference type="ARBA" id="ARBA00004123"/>
    </source>
</evidence>
<keyword evidence="8" id="KW-0539">Nucleus</keyword>
<dbReference type="InterPro" id="IPR008728">
    <property type="entry name" value="Elongator_complex_protein_4"/>
</dbReference>
<evidence type="ECO:0000256" key="4">
    <source>
        <dbReference type="ARBA" id="ARBA00007573"/>
    </source>
</evidence>
<dbReference type="PANTHER" id="PTHR12896:SF1">
    <property type="entry name" value="ELONGATOR COMPLEX PROTEIN 4"/>
    <property type="match status" value="1"/>
</dbReference>
<comment type="similarity">
    <text evidence="4">Belongs to the ELP4 family.</text>
</comment>
<protein>
    <recommendedName>
        <fullName evidence="5">Elongator complex protein 4</fullName>
    </recommendedName>
</protein>
<evidence type="ECO:0000313" key="9">
    <source>
        <dbReference type="EMBL" id="CCA25375.1"/>
    </source>
</evidence>
<dbReference type="GO" id="GO:0005737">
    <property type="term" value="C:cytoplasm"/>
    <property type="evidence" value="ECO:0007669"/>
    <property type="project" value="UniProtKB-SubCell"/>
</dbReference>
<keyword evidence="7" id="KW-0819">tRNA processing</keyword>
<comment type="subcellular location">
    <subcellularLocation>
        <location evidence="2">Cytoplasm</location>
    </subcellularLocation>
    <subcellularLocation>
        <location evidence="1">Nucleus</location>
    </subcellularLocation>
</comment>
<dbReference type="Gene3D" id="3.40.50.300">
    <property type="entry name" value="P-loop containing nucleotide triphosphate hydrolases"/>
    <property type="match status" value="1"/>
</dbReference>
<dbReference type="Pfam" id="PF05625">
    <property type="entry name" value="PAXNEB"/>
    <property type="match status" value="1"/>
</dbReference>
<dbReference type="UniPathway" id="UPA00988"/>
<dbReference type="InterPro" id="IPR027417">
    <property type="entry name" value="P-loop_NTPase"/>
</dbReference>
<evidence type="ECO:0000256" key="7">
    <source>
        <dbReference type="ARBA" id="ARBA00022694"/>
    </source>
</evidence>